<keyword evidence="3" id="KW-1185">Reference proteome</keyword>
<proteinExistence type="predicted"/>
<sequence>MSEEGVPRSEFILYQTEDGRTRLEVRFEDETLWLSQALMADLFQTTPQNITLHLKALFEEGEIDEASTCKDYLQVRQEGARTVRRQVRHYNLEAVLAVGYRVRSPRGTQFRQWATARLSEYLVKGFTMDDERLKNPPGPGVPDYFDELLERIRDIRASERRMYLRVKEIFALAADYQPNEGDTVKFFQVIQNKLHFAATGKTAPELITARADHTQPNMGLTTWKGDVVRKADVTVAKNYLNEAEIDELNRIVVMFLDYAEDQARRRRQVFMKDWQEKLDSFLAFNERPVLPGAGTRSRQQADAHAEKEYARFEDRRRALAENEGEKAVRELEQTARKLPKKKK</sequence>
<gene>
    <name evidence="2" type="ORF">ACFQDI_14065</name>
</gene>
<feature type="compositionally biased region" description="Basic and acidic residues" evidence="1">
    <location>
        <begin position="321"/>
        <end position="335"/>
    </location>
</feature>
<reference evidence="3" key="1">
    <citation type="journal article" date="2019" name="Int. J. Syst. Evol. Microbiol.">
        <title>The Global Catalogue of Microorganisms (GCM) 10K type strain sequencing project: providing services to taxonomists for standard genome sequencing and annotation.</title>
        <authorList>
            <consortium name="The Broad Institute Genomics Platform"/>
            <consortium name="The Broad Institute Genome Sequencing Center for Infectious Disease"/>
            <person name="Wu L."/>
            <person name="Ma J."/>
        </authorList>
    </citation>
    <scope>NUCLEOTIDE SEQUENCE [LARGE SCALE GENOMIC DNA]</scope>
    <source>
        <strain evidence="3">CGMCC 4.1469</strain>
    </source>
</reference>
<feature type="region of interest" description="Disordered" evidence="1">
    <location>
        <begin position="321"/>
        <end position="343"/>
    </location>
</feature>
<dbReference type="EMBL" id="JBHSMQ010000004">
    <property type="protein sequence ID" value="MFC5455985.1"/>
    <property type="molecule type" value="Genomic_DNA"/>
</dbReference>
<evidence type="ECO:0000313" key="3">
    <source>
        <dbReference type="Proteomes" id="UP001596052"/>
    </source>
</evidence>
<dbReference type="PANTHER" id="PTHR35810:SF1">
    <property type="entry name" value="CYTOPLASMIC PROTEIN"/>
    <property type="match status" value="1"/>
</dbReference>
<evidence type="ECO:0000313" key="2">
    <source>
        <dbReference type="EMBL" id="MFC5455985.1"/>
    </source>
</evidence>
<name>A0ABW0KRL6_9BACT</name>
<dbReference type="InterPro" id="IPR011204">
    <property type="entry name" value="Virulence_RhuM-like"/>
</dbReference>
<dbReference type="PANTHER" id="PTHR35810">
    <property type="entry name" value="CYTOPLASMIC PROTEIN-RELATED"/>
    <property type="match status" value="1"/>
</dbReference>
<protein>
    <submittedName>
        <fullName evidence="2">Virulence RhuM family protein</fullName>
    </submittedName>
</protein>
<comment type="caution">
    <text evidence="2">The sequence shown here is derived from an EMBL/GenBank/DDBJ whole genome shotgun (WGS) entry which is preliminary data.</text>
</comment>
<dbReference type="Pfam" id="PF13310">
    <property type="entry name" value="Virulence_RhuM"/>
    <property type="match status" value="1"/>
</dbReference>
<accession>A0ABW0KRL6</accession>
<evidence type="ECO:0000256" key="1">
    <source>
        <dbReference type="SAM" id="MobiDB-lite"/>
    </source>
</evidence>
<dbReference type="RefSeq" id="WP_377167725.1">
    <property type="nucleotide sequence ID" value="NZ_JBHSMQ010000004.1"/>
</dbReference>
<dbReference type="Proteomes" id="UP001596052">
    <property type="component" value="Unassembled WGS sequence"/>
</dbReference>
<dbReference type="PIRSF" id="PIRSF015268">
    <property type="entry name" value="Virulence_RhuM"/>
    <property type="match status" value="1"/>
</dbReference>
<organism evidence="2 3">
    <name type="scientific">Prosthecobacter fluviatilis</name>
    <dbReference type="NCBI Taxonomy" id="445931"/>
    <lineage>
        <taxon>Bacteria</taxon>
        <taxon>Pseudomonadati</taxon>
        <taxon>Verrucomicrobiota</taxon>
        <taxon>Verrucomicrobiia</taxon>
        <taxon>Verrucomicrobiales</taxon>
        <taxon>Verrucomicrobiaceae</taxon>
        <taxon>Prosthecobacter</taxon>
    </lineage>
</organism>